<evidence type="ECO:0000313" key="1">
    <source>
        <dbReference type="EMBL" id="KAK2910883.1"/>
    </source>
</evidence>
<keyword evidence="2" id="KW-1185">Reference proteome</keyword>
<accession>A0AA88Q2S7</accession>
<name>A0AA88Q2S7_9TELE</name>
<proteinExistence type="predicted"/>
<dbReference type="Gene3D" id="3.10.450.10">
    <property type="match status" value="1"/>
</dbReference>
<dbReference type="EMBL" id="JAUYZG010000003">
    <property type="protein sequence ID" value="KAK2910883.1"/>
    <property type="molecule type" value="Genomic_DNA"/>
</dbReference>
<evidence type="ECO:0000313" key="2">
    <source>
        <dbReference type="Proteomes" id="UP001187343"/>
    </source>
</evidence>
<comment type="caution">
    <text evidence="1">The sequence shown here is derived from an EMBL/GenBank/DDBJ whole genome shotgun (WGS) entry which is preliminary data.</text>
</comment>
<reference evidence="1" key="1">
    <citation type="submission" date="2023-08" db="EMBL/GenBank/DDBJ databases">
        <title>Chromosome-level Genome Assembly of mud carp (Cirrhinus molitorella).</title>
        <authorList>
            <person name="Liu H."/>
        </authorList>
    </citation>
    <scope>NUCLEOTIDE SEQUENCE</scope>
    <source>
        <strain evidence="1">Prfri</strain>
        <tissue evidence="1">Muscle</tissue>
    </source>
</reference>
<organism evidence="1 2">
    <name type="scientific">Cirrhinus molitorella</name>
    <name type="common">mud carp</name>
    <dbReference type="NCBI Taxonomy" id="172907"/>
    <lineage>
        <taxon>Eukaryota</taxon>
        <taxon>Metazoa</taxon>
        <taxon>Chordata</taxon>
        <taxon>Craniata</taxon>
        <taxon>Vertebrata</taxon>
        <taxon>Euteleostomi</taxon>
        <taxon>Actinopterygii</taxon>
        <taxon>Neopterygii</taxon>
        <taxon>Teleostei</taxon>
        <taxon>Ostariophysi</taxon>
        <taxon>Cypriniformes</taxon>
        <taxon>Cyprinidae</taxon>
        <taxon>Labeoninae</taxon>
        <taxon>Labeonini</taxon>
        <taxon>Cirrhinus</taxon>
    </lineage>
</organism>
<protein>
    <submittedName>
        <fullName evidence="1">Uncharacterized protein</fullName>
    </submittedName>
</protein>
<dbReference type="Proteomes" id="UP001187343">
    <property type="component" value="Unassembled WGS sequence"/>
</dbReference>
<dbReference type="AlphaFoldDB" id="A0AA88Q2S7"/>
<gene>
    <name evidence="1" type="ORF">Q8A67_003016</name>
</gene>
<sequence>MRVRQMKSQVESKTGTNFAIYTPVDFVSKNEGEVNYTYIVKVNVGDKCVHPKIFQDGGGVLTVQDAHYPKTTDDPLVPF</sequence>